<keyword evidence="7 9" id="KW-0472">Membrane</keyword>
<feature type="transmembrane region" description="Helical" evidence="9">
    <location>
        <begin position="94"/>
        <end position="120"/>
    </location>
</feature>
<evidence type="ECO:0000256" key="4">
    <source>
        <dbReference type="ARBA" id="ARBA00022519"/>
    </source>
</evidence>
<comment type="subunit">
    <text evidence="9">The complex comprises the extracytoplasmic solute receptor protein and the two transmembrane proteins.</text>
</comment>
<dbReference type="GO" id="GO:0022857">
    <property type="term" value="F:transmembrane transporter activity"/>
    <property type="evidence" value="ECO:0007669"/>
    <property type="project" value="UniProtKB-UniRule"/>
</dbReference>
<dbReference type="GO" id="GO:0005886">
    <property type="term" value="C:plasma membrane"/>
    <property type="evidence" value="ECO:0007669"/>
    <property type="project" value="UniProtKB-SubCell"/>
</dbReference>
<feature type="transmembrane region" description="Helical" evidence="9">
    <location>
        <begin position="20"/>
        <end position="46"/>
    </location>
</feature>
<proteinExistence type="inferred from homology"/>
<evidence type="ECO:0000256" key="2">
    <source>
        <dbReference type="ARBA" id="ARBA00022448"/>
    </source>
</evidence>
<dbReference type="STRING" id="1547922.ISF6_1578"/>
<feature type="transmembrane region" description="Helical" evidence="9">
    <location>
        <begin position="52"/>
        <end position="73"/>
    </location>
</feature>
<accession>A0A0K8P0V7</accession>
<evidence type="ECO:0000256" key="6">
    <source>
        <dbReference type="ARBA" id="ARBA00022989"/>
    </source>
</evidence>
<evidence type="ECO:0000313" key="12">
    <source>
        <dbReference type="Proteomes" id="UP000037660"/>
    </source>
</evidence>
<dbReference type="AlphaFoldDB" id="A0A0K8P0V7"/>
<evidence type="ECO:0000256" key="1">
    <source>
        <dbReference type="ARBA" id="ARBA00004429"/>
    </source>
</evidence>
<dbReference type="PANTHER" id="PTHR35011">
    <property type="entry name" value="2,3-DIKETO-L-GULONATE TRAP TRANSPORTER SMALL PERMEASE PROTEIN YIAM"/>
    <property type="match status" value="1"/>
</dbReference>
<evidence type="ECO:0000256" key="3">
    <source>
        <dbReference type="ARBA" id="ARBA00022475"/>
    </source>
</evidence>
<dbReference type="EMBL" id="BBYR01000028">
    <property type="protein sequence ID" value="GAP35805.1"/>
    <property type="molecule type" value="Genomic_DNA"/>
</dbReference>
<keyword evidence="6 9" id="KW-1133">Transmembrane helix</keyword>
<evidence type="ECO:0000256" key="8">
    <source>
        <dbReference type="ARBA" id="ARBA00038436"/>
    </source>
</evidence>
<keyword evidence="4 9" id="KW-0997">Cell inner membrane</keyword>
<dbReference type="PANTHER" id="PTHR35011:SF4">
    <property type="entry name" value="SLL1102 PROTEIN"/>
    <property type="match status" value="1"/>
</dbReference>
<comment type="subcellular location">
    <subcellularLocation>
        <location evidence="1 9">Cell inner membrane</location>
        <topology evidence="1 9">Multi-pass membrane protein</topology>
    </subcellularLocation>
</comment>
<dbReference type="InterPro" id="IPR007387">
    <property type="entry name" value="TRAP_DctQ"/>
</dbReference>
<dbReference type="OrthoDB" id="8559033at2"/>
<feature type="domain" description="Tripartite ATP-independent periplasmic transporters DctQ component" evidence="10">
    <location>
        <begin position="33"/>
        <end position="164"/>
    </location>
</feature>
<keyword evidence="5 9" id="KW-0812">Transmembrane</keyword>
<evidence type="ECO:0000259" key="10">
    <source>
        <dbReference type="Pfam" id="PF04290"/>
    </source>
</evidence>
<comment type="function">
    <text evidence="9">Part of the tripartite ATP-independent periplasmic (TRAP) transport system.</text>
</comment>
<comment type="caution">
    <text evidence="11">The sequence shown here is derived from an EMBL/GenBank/DDBJ whole genome shotgun (WGS) entry which is preliminary data.</text>
</comment>
<evidence type="ECO:0000256" key="7">
    <source>
        <dbReference type="ARBA" id="ARBA00023136"/>
    </source>
</evidence>
<name>A0A0K8P0V7_PISS1</name>
<keyword evidence="2 9" id="KW-0813">Transport</keyword>
<reference evidence="11 12" key="2">
    <citation type="journal article" date="2016" name="Science">
        <title>A bacterium that degrades and assimilates poly(ethylene terephthalate).</title>
        <authorList>
            <person name="Yoshida S."/>
            <person name="Hiraga K."/>
            <person name="Takehana T."/>
            <person name="Taniguchi I."/>
            <person name="Yamaji H."/>
            <person name="Maeda Y."/>
            <person name="Toyohara K."/>
            <person name="Miyamoto K."/>
            <person name="Kimura Y."/>
            <person name="Oda K."/>
        </authorList>
    </citation>
    <scope>NUCLEOTIDE SEQUENCE [LARGE SCALE GENOMIC DNA]</scope>
    <source>
        <strain evidence="12">NBRC 110686 / TISTR 2288 / 201-F6</strain>
    </source>
</reference>
<comment type="similarity">
    <text evidence="8 9">Belongs to the TRAP transporter small permease family.</text>
</comment>
<evidence type="ECO:0000256" key="9">
    <source>
        <dbReference type="RuleBase" id="RU369079"/>
    </source>
</evidence>
<feature type="transmembrane region" description="Helical" evidence="9">
    <location>
        <begin position="140"/>
        <end position="162"/>
    </location>
</feature>
<gene>
    <name evidence="11" type="ORF">ISF6_1578</name>
</gene>
<keyword evidence="12" id="KW-1185">Reference proteome</keyword>
<dbReference type="Proteomes" id="UP000037660">
    <property type="component" value="Unassembled WGS sequence"/>
</dbReference>
<dbReference type="RefSeq" id="WP_054019838.1">
    <property type="nucleotide sequence ID" value="NZ_BBYR01000028.1"/>
</dbReference>
<protein>
    <recommendedName>
        <fullName evidence="9">TRAP transporter small permease protein</fullName>
    </recommendedName>
</protein>
<sequence>MTADSAWARAARRLDPIAIWSGRLACLMLIPLVLGLSWEVVARYAFNAPTQWAYDLTFMLYGTFFMLGGAFTLQRKGHVRTDMYYDRWSPRRQAVIDIVCYLVIFMPFVAVFVFTGWGYFWKAFTTNETFVSSAWQPITWPFKLAMPLTGVLLMIQGVSEVFKCLHVLQHGQWPDERNPEFQA</sequence>
<reference evidence="12" key="1">
    <citation type="submission" date="2015-07" db="EMBL/GenBank/DDBJ databases">
        <title>Discovery of a poly(ethylene terephthalate assimilation.</title>
        <authorList>
            <person name="Yoshida S."/>
            <person name="Hiraga K."/>
            <person name="Takehana T."/>
            <person name="Taniguchi I."/>
            <person name="Yamaji H."/>
            <person name="Maeda Y."/>
            <person name="Toyohara K."/>
            <person name="Miyamoto K."/>
            <person name="Kimura Y."/>
            <person name="Oda K."/>
        </authorList>
    </citation>
    <scope>NUCLEOTIDE SEQUENCE [LARGE SCALE GENOMIC DNA]</scope>
    <source>
        <strain evidence="12">NBRC 110686 / TISTR 2288 / 201-F6</strain>
    </source>
</reference>
<keyword evidence="3" id="KW-1003">Cell membrane</keyword>
<dbReference type="InterPro" id="IPR055348">
    <property type="entry name" value="DctQ"/>
</dbReference>
<evidence type="ECO:0000313" key="11">
    <source>
        <dbReference type="EMBL" id="GAP35805.1"/>
    </source>
</evidence>
<organism evidence="11 12">
    <name type="scientific">Piscinibacter sakaiensis</name>
    <name type="common">Ideonella sakaiensis</name>
    <dbReference type="NCBI Taxonomy" id="1547922"/>
    <lineage>
        <taxon>Bacteria</taxon>
        <taxon>Pseudomonadati</taxon>
        <taxon>Pseudomonadota</taxon>
        <taxon>Betaproteobacteria</taxon>
        <taxon>Burkholderiales</taxon>
        <taxon>Sphaerotilaceae</taxon>
        <taxon>Piscinibacter</taxon>
    </lineage>
</organism>
<dbReference type="Pfam" id="PF04290">
    <property type="entry name" value="DctQ"/>
    <property type="match status" value="1"/>
</dbReference>
<evidence type="ECO:0000256" key="5">
    <source>
        <dbReference type="ARBA" id="ARBA00022692"/>
    </source>
</evidence>